<dbReference type="PRINTS" id="PR00862">
    <property type="entry name" value="PROLIGOPTASE"/>
</dbReference>
<evidence type="ECO:0000256" key="3">
    <source>
        <dbReference type="ARBA" id="ARBA00011897"/>
    </source>
</evidence>
<dbReference type="InterPro" id="IPR051167">
    <property type="entry name" value="Prolyl_oligopep/macrocyclase"/>
</dbReference>
<sequence length="691" mass="79437">MKFYYLLFLITITTSVINAQKLEYPTCKKQTVTDTFFDHYKVTENYRWLENVRCDETKYWLNEENKIFSKFIRKGTSKYRCKLDIDKFAAIRTNYSVKLGKYYFAEYYRNTQASAGLYIGEYLDRVDQLIVDPNFNTKNKKVSIKGFSVSKNSDMLCYLTSNDGSDWMEARVVSLPSGTRKKDHIQDIKYSSIIWKGNGFFYSKYPLVDEFAATCSEEVYYHKLGDDQVQDQLIFKRKNPKAEFSYNCSDDERFFVLEEKASDYFNYFFIDYSANKPYLRPLLMKQKDKISFLDSNNGKLIVKSLKNNNGGSIVEIDPYEPYKWREIVPEHSDAILTTCKVKMNCIICVLQSKLQPVIKIYNFAGKVIHTAFMPLASSISGFDGPKEDENFIYYNECFTIPKVQYLFNTKTFESKNGEYTNVTFNYKNFEYKLLDYHSKDGTLIPLTLVYKKGMKRTGDNPTILKSYGGFGILSTPKFDPGIVYFLNQGGICAFASIRGGGDLGLEWAEAGKRLKKQNSINDFISAAEFLIREKYTNAHKLAITGASHGGLIVAAAAIKRPELFSAVVPVVPATDMIRFEQFTVGNFHTEEFGTIQDSTDFLNLSSYSPLHNIKKDINYPAMLVITSENDDRVPPFHSYKFVAELQNRDAQINPILLRVERDAGHSGGNNFSSYIDRKSDMYGFIMKILLK</sequence>
<dbReference type="InterPro" id="IPR023302">
    <property type="entry name" value="Pept_S9A_N"/>
</dbReference>
<dbReference type="InterPro" id="IPR002471">
    <property type="entry name" value="Pept_S9_AS"/>
</dbReference>
<keyword evidence="4" id="KW-0645">Protease</keyword>
<dbReference type="PANTHER" id="PTHR42881:SF2">
    <property type="entry name" value="PROLYL ENDOPEPTIDASE"/>
    <property type="match status" value="1"/>
</dbReference>
<evidence type="ECO:0000259" key="7">
    <source>
        <dbReference type="Pfam" id="PF00326"/>
    </source>
</evidence>
<reference evidence="9 10" key="1">
    <citation type="submission" date="2022-01" db="EMBL/GenBank/DDBJ databases">
        <title>Labilibaculum sp. nov, a marine bacterium isolated from Antarctica.</title>
        <authorList>
            <person name="Dai W."/>
        </authorList>
    </citation>
    <scope>NUCLEOTIDE SEQUENCE [LARGE SCALE GENOMIC DNA]</scope>
    <source>
        <strain evidence="9 10">DW002</strain>
    </source>
</reference>
<dbReference type="EC" id="3.4.21.26" evidence="3"/>
<dbReference type="InterPro" id="IPR001375">
    <property type="entry name" value="Peptidase_S9_cat"/>
</dbReference>
<gene>
    <name evidence="9" type="ORF">L3049_07005</name>
</gene>
<dbReference type="Pfam" id="PF00326">
    <property type="entry name" value="Peptidase_S9"/>
    <property type="match status" value="1"/>
</dbReference>
<dbReference type="EMBL" id="JAKJSC010000001">
    <property type="protein sequence ID" value="MDE5417753.1"/>
    <property type="molecule type" value="Genomic_DNA"/>
</dbReference>
<keyword evidence="5" id="KW-0378">Hydrolase</keyword>
<dbReference type="InterPro" id="IPR029058">
    <property type="entry name" value="AB_hydrolase_fold"/>
</dbReference>
<comment type="similarity">
    <text evidence="2">Belongs to the peptidase S9A family.</text>
</comment>
<evidence type="ECO:0000256" key="5">
    <source>
        <dbReference type="ARBA" id="ARBA00022801"/>
    </source>
</evidence>
<dbReference type="Gene3D" id="2.130.10.120">
    <property type="entry name" value="Prolyl oligopeptidase, N-terminal domain"/>
    <property type="match status" value="1"/>
</dbReference>
<evidence type="ECO:0000256" key="1">
    <source>
        <dbReference type="ARBA" id="ARBA00001070"/>
    </source>
</evidence>
<feature type="domain" description="Peptidase S9A N-terminal" evidence="8">
    <location>
        <begin position="25"/>
        <end position="414"/>
    </location>
</feature>
<dbReference type="Pfam" id="PF02897">
    <property type="entry name" value="Peptidase_S9_N"/>
    <property type="match status" value="1"/>
</dbReference>
<dbReference type="Gene3D" id="3.40.50.1820">
    <property type="entry name" value="alpha/beta hydrolase"/>
    <property type="match status" value="1"/>
</dbReference>
<protein>
    <recommendedName>
        <fullName evidence="3">prolyl oligopeptidase</fullName>
        <ecNumber evidence="3">3.4.21.26</ecNumber>
    </recommendedName>
</protein>
<organism evidence="9 10">
    <name type="scientific">Paralabilibaculum antarcticum</name>
    <dbReference type="NCBI Taxonomy" id="2912572"/>
    <lineage>
        <taxon>Bacteria</taxon>
        <taxon>Pseudomonadati</taxon>
        <taxon>Bacteroidota</taxon>
        <taxon>Bacteroidia</taxon>
        <taxon>Marinilabiliales</taxon>
        <taxon>Marinifilaceae</taxon>
        <taxon>Paralabilibaculum</taxon>
    </lineage>
</organism>
<feature type="domain" description="Peptidase S9 prolyl oligopeptidase catalytic" evidence="7">
    <location>
        <begin position="478"/>
        <end position="689"/>
    </location>
</feature>
<dbReference type="Proteomes" id="UP001528920">
    <property type="component" value="Unassembled WGS sequence"/>
</dbReference>
<dbReference type="InterPro" id="IPR002470">
    <property type="entry name" value="Peptidase_S9A"/>
</dbReference>
<dbReference type="SUPFAM" id="SSF53474">
    <property type="entry name" value="alpha/beta-Hydrolases"/>
    <property type="match status" value="1"/>
</dbReference>
<keyword evidence="6" id="KW-0720">Serine protease</keyword>
<evidence type="ECO:0000313" key="10">
    <source>
        <dbReference type="Proteomes" id="UP001528920"/>
    </source>
</evidence>
<evidence type="ECO:0000256" key="2">
    <source>
        <dbReference type="ARBA" id="ARBA00005228"/>
    </source>
</evidence>
<dbReference type="PANTHER" id="PTHR42881">
    <property type="entry name" value="PROLYL ENDOPEPTIDASE"/>
    <property type="match status" value="1"/>
</dbReference>
<evidence type="ECO:0000256" key="4">
    <source>
        <dbReference type="ARBA" id="ARBA00022670"/>
    </source>
</evidence>
<comment type="caution">
    <text evidence="9">The sequence shown here is derived from an EMBL/GenBank/DDBJ whole genome shotgun (WGS) entry which is preliminary data.</text>
</comment>
<dbReference type="RefSeq" id="WP_275109092.1">
    <property type="nucleotide sequence ID" value="NZ_JAKJSC010000001.1"/>
</dbReference>
<dbReference type="SUPFAM" id="SSF50993">
    <property type="entry name" value="Peptidase/esterase 'gauge' domain"/>
    <property type="match status" value="1"/>
</dbReference>
<comment type="catalytic activity">
    <reaction evidence="1">
        <text>Hydrolysis of Pro-|-Xaa &gt;&gt; Ala-|-Xaa in oligopeptides.</text>
        <dbReference type="EC" id="3.4.21.26"/>
    </reaction>
</comment>
<dbReference type="PROSITE" id="PS00708">
    <property type="entry name" value="PRO_ENDOPEP_SER"/>
    <property type="match status" value="1"/>
</dbReference>
<evidence type="ECO:0000313" key="9">
    <source>
        <dbReference type="EMBL" id="MDE5417753.1"/>
    </source>
</evidence>
<evidence type="ECO:0000259" key="8">
    <source>
        <dbReference type="Pfam" id="PF02897"/>
    </source>
</evidence>
<evidence type="ECO:0000256" key="6">
    <source>
        <dbReference type="ARBA" id="ARBA00022825"/>
    </source>
</evidence>
<accession>A0ABT5VQP4</accession>
<name>A0ABT5VQP4_9BACT</name>
<keyword evidence="10" id="KW-1185">Reference proteome</keyword>
<proteinExistence type="inferred from homology"/>